<accession>A0A385IIA4</accession>
<reference evidence="3" key="1">
    <citation type="submission" date="2018-08" db="EMBL/GenBank/DDBJ databases">
        <authorList>
            <person name="Chaudhary N."/>
            <person name="Taneja N."/>
        </authorList>
    </citation>
    <scope>NUCLEOTIDE SEQUENCE [LARGE SCALE GENOMIC DNA]</scope>
</reference>
<dbReference type="EMBL" id="MH733496">
    <property type="protein sequence ID" value="AXY82584.1"/>
    <property type="molecule type" value="Genomic_DNA"/>
</dbReference>
<feature type="region of interest" description="Disordered" evidence="1">
    <location>
        <begin position="38"/>
        <end position="73"/>
    </location>
</feature>
<proteinExistence type="predicted"/>
<protein>
    <submittedName>
        <fullName evidence="2">Uncharacterized protein</fullName>
    </submittedName>
</protein>
<keyword evidence="3" id="KW-1185">Reference proteome</keyword>
<evidence type="ECO:0000313" key="2">
    <source>
        <dbReference type="EMBL" id="AXY82584.1"/>
    </source>
</evidence>
<evidence type="ECO:0000256" key="1">
    <source>
        <dbReference type="SAM" id="MobiDB-lite"/>
    </source>
</evidence>
<dbReference type="RefSeq" id="YP_010659723.1">
    <property type="nucleotide sequence ID" value="NC_070871.1"/>
</dbReference>
<sequence>MGGKMKMMKVIRDETGAVINIGEWDYVYAESEPGKGIVATNPLPDGSTESEEEVVNGWDGGLYVKGDPRANGA</sequence>
<dbReference type="Proteomes" id="UP000264229">
    <property type="component" value="Segment"/>
</dbReference>
<dbReference type="KEGG" id="vg:77935708"/>
<evidence type="ECO:0000313" key="3">
    <source>
        <dbReference type="Proteomes" id="UP000264229"/>
    </source>
</evidence>
<dbReference type="GeneID" id="77935708"/>
<name>A0A385IIA4_9CAUD</name>
<organism evidence="2 3">
    <name type="scientific">Escherichia phage PGN829.1</name>
    <dbReference type="NCBI Taxonomy" id="2315696"/>
    <lineage>
        <taxon>Viruses</taxon>
        <taxon>Duplodnaviria</taxon>
        <taxon>Heunggongvirae</taxon>
        <taxon>Uroviricota</taxon>
        <taxon>Caudoviricetes</taxon>
        <taxon>Schitoviridae</taxon>
        <taxon>Enquatrovirinae</taxon>
        <taxon>Gamaleyavirus</taxon>
        <taxon>Gamaleyavirus Pgn8291</taxon>
    </lineage>
</organism>